<name>A0A9Q0BDM2_9HYPO</name>
<evidence type="ECO:0000256" key="2">
    <source>
        <dbReference type="SAM" id="Phobius"/>
    </source>
</evidence>
<dbReference type="InterPro" id="IPR056019">
    <property type="entry name" value="DUF7598"/>
</dbReference>
<dbReference type="Pfam" id="PF24535">
    <property type="entry name" value="DUF7598"/>
    <property type="match status" value="1"/>
</dbReference>
<accession>A0A9Q0BDM2</accession>
<gene>
    <name evidence="4" type="ORF">J7T54_001485</name>
</gene>
<organism evidence="4 5">
    <name type="scientific">Emericellopsis cladophorae</name>
    <dbReference type="NCBI Taxonomy" id="2686198"/>
    <lineage>
        <taxon>Eukaryota</taxon>
        <taxon>Fungi</taxon>
        <taxon>Dikarya</taxon>
        <taxon>Ascomycota</taxon>
        <taxon>Pezizomycotina</taxon>
        <taxon>Sordariomycetes</taxon>
        <taxon>Hypocreomycetidae</taxon>
        <taxon>Hypocreales</taxon>
        <taxon>Bionectriaceae</taxon>
        <taxon>Emericellopsis</taxon>
    </lineage>
</organism>
<evidence type="ECO:0000256" key="1">
    <source>
        <dbReference type="SAM" id="MobiDB-lite"/>
    </source>
</evidence>
<evidence type="ECO:0000259" key="3">
    <source>
        <dbReference type="Pfam" id="PF24535"/>
    </source>
</evidence>
<feature type="transmembrane region" description="Helical" evidence="2">
    <location>
        <begin position="50"/>
        <end position="71"/>
    </location>
</feature>
<feature type="transmembrane region" description="Helical" evidence="2">
    <location>
        <begin position="21"/>
        <end position="44"/>
    </location>
</feature>
<feature type="domain" description="DUF7598" evidence="3">
    <location>
        <begin position="16"/>
        <end position="148"/>
    </location>
</feature>
<feature type="transmembrane region" description="Helical" evidence="2">
    <location>
        <begin position="92"/>
        <end position="109"/>
    </location>
</feature>
<keyword evidence="2" id="KW-1133">Transmembrane helix</keyword>
<keyword evidence="2" id="KW-0472">Membrane</keyword>
<proteinExistence type="predicted"/>
<evidence type="ECO:0000313" key="5">
    <source>
        <dbReference type="Proteomes" id="UP001055219"/>
    </source>
</evidence>
<dbReference type="GeneID" id="75828003"/>
<feature type="region of interest" description="Disordered" evidence="1">
    <location>
        <begin position="202"/>
        <end position="324"/>
    </location>
</feature>
<dbReference type="EMBL" id="JAGIXG020000021">
    <property type="protein sequence ID" value="KAI6781522.1"/>
    <property type="molecule type" value="Genomic_DNA"/>
</dbReference>
<reference evidence="4" key="1">
    <citation type="journal article" date="2021" name="J Fungi (Basel)">
        <title>Genomic and Metabolomic Analyses of the Marine Fungus Emericellopsis cladophorae: Insights into Saltwater Adaptability Mechanisms and Its Biosynthetic Potential.</title>
        <authorList>
            <person name="Goncalves M.F.M."/>
            <person name="Hilario S."/>
            <person name="Van de Peer Y."/>
            <person name="Esteves A.C."/>
            <person name="Alves A."/>
        </authorList>
    </citation>
    <scope>NUCLEOTIDE SEQUENCE</scope>
    <source>
        <strain evidence="4">MUM 19.33</strain>
    </source>
</reference>
<dbReference type="OrthoDB" id="5327148at2759"/>
<dbReference type="AlphaFoldDB" id="A0A9Q0BDM2"/>
<feature type="transmembrane region" description="Helical" evidence="2">
    <location>
        <begin position="129"/>
        <end position="151"/>
    </location>
</feature>
<protein>
    <recommendedName>
        <fullName evidence="3">DUF7598 domain-containing protein</fullName>
    </recommendedName>
</protein>
<evidence type="ECO:0000313" key="4">
    <source>
        <dbReference type="EMBL" id="KAI6781522.1"/>
    </source>
</evidence>
<dbReference type="Proteomes" id="UP001055219">
    <property type="component" value="Unassembled WGS sequence"/>
</dbReference>
<keyword evidence="5" id="KW-1185">Reference proteome</keyword>
<comment type="caution">
    <text evidence="4">The sequence shown here is derived from an EMBL/GenBank/DDBJ whole genome shotgun (WGS) entry which is preliminary data.</text>
</comment>
<dbReference type="RefSeq" id="XP_051362378.1">
    <property type="nucleotide sequence ID" value="XM_051506367.1"/>
</dbReference>
<reference evidence="4" key="2">
    <citation type="submission" date="2022-07" db="EMBL/GenBank/DDBJ databases">
        <authorList>
            <person name="Goncalves M.F.M."/>
            <person name="Hilario S."/>
            <person name="Van De Peer Y."/>
            <person name="Esteves A.C."/>
            <person name="Alves A."/>
        </authorList>
    </citation>
    <scope>NUCLEOTIDE SEQUENCE</scope>
    <source>
        <strain evidence="4">MUM 19.33</strain>
    </source>
</reference>
<sequence>MVMNIFSGFAASGILMIMLTIVRVCTIITLVSVMTSCWVLAIKIDMGKPWFFFDAASLVFMSGICLFLVLSELPFGKVFFMNHWPAFSTRSSLGWLGLALVVIGCNVLGKLNNPNVERRDIGGPWYSLVLASGILSLIMGVLNLIGTLASIPKGGARQVRSWGNQEPIPDELPYHKPIDSEKSPIAKPLKIFDLFRGRSKNSFDIPGPEPTSAYRYPESNAASRGGNPARHHSGRRSSDDLEFNPVSPTGPPPPMSQHPAFATSYAESVYPDEEPSWSKSNKLEVPPMPHPAVVDDAASLAPPGVKHNRYSLSSLNRWSRQTRK</sequence>
<keyword evidence="2" id="KW-0812">Transmembrane</keyword>
<feature type="compositionally biased region" description="Polar residues" evidence="1">
    <location>
        <begin position="310"/>
        <end position="324"/>
    </location>
</feature>